<name>A0ABQ6JLE8_9ACTN</name>
<keyword evidence="5" id="KW-1185">Reference proteome</keyword>
<reference evidence="5" key="1">
    <citation type="journal article" date="2019" name="Int. J. Syst. Evol. Microbiol.">
        <title>The Global Catalogue of Microorganisms (GCM) 10K type strain sequencing project: providing services to taxonomists for standard genome sequencing and annotation.</title>
        <authorList>
            <consortium name="The Broad Institute Genomics Platform"/>
            <consortium name="The Broad Institute Genome Sequencing Center for Infectious Disease"/>
            <person name="Wu L."/>
            <person name="Ma J."/>
        </authorList>
    </citation>
    <scope>NUCLEOTIDE SEQUENCE [LARGE SCALE GENOMIC DNA]</scope>
    <source>
        <strain evidence="5">NBRC 108730</strain>
    </source>
</reference>
<dbReference type="SUPFAM" id="SSF103088">
    <property type="entry name" value="OmpA-like"/>
    <property type="match status" value="1"/>
</dbReference>
<evidence type="ECO:0000313" key="5">
    <source>
        <dbReference type="Proteomes" id="UP001157017"/>
    </source>
</evidence>
<accession>A0ABQ6JLE8</accession>
<organism evidence="4 5">
    <name type="scientific">Angustibacter aerolatus</name>
    <dbReference type="NCBI Taxonomy" id="1162965"/>
    <lineage>
        <taxon>Bacteria</taxon>
        <taxon>Bacillati</taxon>
        <taxon>Actinomycetota</taxon>
        <taxon>Actinomycetes</taxon>
        <taxon>Kineosporiales</taxon>
        <taxon>Kineosporiaceae</taxon>
    </lineage>
</organism>
<dbReference type="Gene3D" id="3.30.1330.60">
    <property type="entry name" value="OmpA-like domain"/>
    <property type="match status" value="1"/>
</dbReference>
<keyword evidence="1" id="KW-0472">Membrane</keyword>
<evidence type="ECO:0000259" key="3">
    <source>
        <dbReference type="PROSITE" id="PS51123"/>
    </source>
</evidence>
<dbReference type="InterPro" id="IPR006665">
    <property type="entry name" value="OmpA-like"/>
</dbReference>
<dbReference type="InterPro" id="IPR036737">
    <property type="entry name" value="OmpA-like_sf"/>
</dbReference>
<feature type="region of interest" description="Disordered" evidence="2">
    <location>
        <begin position="1"/>
        <end position="46"/>
    </location>
</feature>
<feature type="region of interest" description="Disordered" evidence="2">
    <location>
        <begin position="97"/>
        <end position="126"/>
    </location>
</feature>
<dbReference type="EMBL" id="BSUZ01000001">
    <property type="protein sequence ID" value="GMA88164.1"/>
    <property type="molecule type" value="Genomic_DNA"/>
</dbReference>
<dbReference type="PROSITE" id="PS51123">
    <property type="entry name" value="OMPA_2"/>
    <property type="match status" value="1"/>
</dbReference>
<feature type="compositionally biased region" description="Low complexity" evidence="2">
    <location>
        <begin position="112"/>
        <end position="126"/>
    </location>
</feature>
<dbReference type="Proteomes" id="UP001157017">
    <property type="component" value="Unassembled WGS sequence"/>
</dbReference>
<proteinExistence type="predicted"/>
<comment type="caution">
    <text evidence="4">The sequence shown here is derived from an EMBL/GenBank/DDBJ whole genome shotgun (WGS) entry which is preliminary data.</text>
</comment>
<feature type="compositionally biased region" description="Basic residues" evidence="2">
    <location>
        <begin position="98"/>
        <end position="111"/>
    </location>
</feature>
<gene>
    <name evidence="4" type="ORF">GCM10025868_34140</name>
</gene>
<evidence type="ECO:0000313" key="4">
    <source>
        <dbReference type="EMBL" id="GMA88164.1"/>
    </source>
</evidence>
<evidence type="ECO:0000256" key="1">
    <source>
        <dbReference type="PROSITE-ProRule" id="PRU00473"/>
    </source>
</evidence>
<feature type="domain" description="OmpA-like" evidence="3">
    <location>
        <begin position="66"/>
        <end position="191"/>
    </location>
</feature>
<evidence type="ECO:0000256" key="2">
    <source>
        <dbReference type="SAM" id="MobiDB-lite"/>
    </source>
</evidence>
<protein>
    <recommendedName>
        <fullName evidence="3">OmpA-like domain-containing protein</fullName>
    </recommendedName>
</protein>
<sequence length="489" mass="51279">MGRDLPPVEDLPISAQQPPLTLPDDVVEWGDGPPPATPGEGAGDPVVHDVVRTVSSFGGSEEAQDGDKAEVSLPSDVLFAFDSSTLNAKAKQVVRAAAPRRRGPRRARRSWSRGTPTTRARRATTSSLSLARARAVVAALSPAVESAGIRLQAVGRGESDHLVPNVTPEGKPIEANRQRNRRVTFVFDRDRSRGGERVGVDAPKPLPKAAVARTTQPTAAVPDPVASVLSQDGSVRLDVTSVRRTGQDVVVGMALASTGDEAPWGTSTKVLGQNPFAQNGTLVNVRMVDEQQRTLALPLSYAKGACVCTEDLGSGTIYRNPLVMWAVFPAPPQSTSEVTLRVPGVGQVRDLPVVTWPASHRPSASGCAPAATAAGCTSTARRSTSSSTSRARSAAAPSGCSAAARYPAGCCCTRARPCTRSACSPTLRSPTSTASLQVLEVTRLPRWRMHLPRRRAVAVLETAVLGLTARGVRPGSVLHLEPVAAQASA</sequence>